<evidence type="ECO:0000313" key="1">
    <source>
        <dbReference type="EMBL" id="SPF54470.1"/>
    </source>
</evidence>
<evidence type="ECO:0000313" key="2">
    <source>
        <dbReference type="Proteomes" id="UP000238916"/>
    </source>
</evidence>
<accession>A0A2U3LRE7</accession>
<gene>
    <name evidence="1" type="ORF">SBF1_7550002</name>
</gene>
<dbReference type="Proteomes" id="UP000238916">
    <property type="component" value="Unassembled WGS sequence"/>
</dbReference>
<protein>
    <submittedName>
        <fullName evidence="1">Uncharacterized protein</fullName>
    </submittedName>
</protein>
<dbReference type="AlphaFoldDB" id="A0A2U3LRE7"/>
<dbReference type="EMBL" id="OMOF01000729">
    <property type="protein sequence ID" value="SPF54470.1"/>
    <property type="molecule type" value="Genomic_DNA"/>
</dbReference>
<sequence length="66" mass="7404">MEVTRTFHGFCPTLNKDYSIEVEYEDAGTPDFPNRYIQGLVTCIHHGCPNVSTCSIKAQMPKEIAV</sequence>
<proteinExistence type="predicted"/>
<name>A0A2U3LRE7_9FIRM</name>
<organism evidence="1 2">
    <name type="scientific">Candidatus Desulfosporosinus infrequens</name>
    <dbReference type="NCBI Taxonomy" id="2043169"/>
    <lineage>
        <taxon>Bacteria</taxon>
        <taxon>Bacillati</taxon>
        <taxon>Bacillota</taxon>
        <taxon>Clostridia</taxon>
        <taxon>Eubacteriales</taxon>
        <taxon>Desulfitobacteriaceae</taxon>
        <taxon>Desulfosporosinus</taxon>
    </lineage>
</organism>
<reference evidence="2" key="1">
    <citation type="submission" date="2018-02" db="EMBL/GenBank/DDBJ databases">
        <authorList>
            <person name="Hausmann B."/>
        </authorList>
    </citation>
    <scope>NUCLEOTIDE SEQUENCE [LARGE SCALE GENOMIC DNA]</scope>
    <source>
        <strain evidence="2">Peat soil MAG SbF1</strain>
    </source>
</reference>
<dbReference type="OrthoDB" id="9975290at2"/>